<sequence length="153" mass="16919">MPHNPNPFFGAIQRRTSSLPANNSESPRHERSADIKPTPDPRPTPPPKDEQPAVAAPSPGCSKPRLVEVDTDALEAEHPRVIRMYTRNATDEKRRGAPREVDFDEEAFEAGRLGSRLEHARSARSSSAAVSVENTRTSQPEPAPARSDTRERH</sequence>
<accession>A0A9P4LCU7</accession>
<evidence type="ECO:0000313" key="3">
    <source>
        <dbReference type="Proteomes" id="UP000800039"/>
    </source>
</evidence>
<reference evidence="2" key="1">
    <citation type="submission" date="2020-01" db="EMBL/GenBank/DDBJ databases">
        <authorList>
            <consortium name="DOE Joint Genome Institute"/>
            <person name="Haridas S."/>
            <person name="Albert R."/>
            <person name="Binder M."/>
            <person name="Bloem J."/>
            <person name="Labutti K."/>
            <person name="Salamov A."/>
            <person name="Andreopoulos B."/>
            <person name="Baker S.E."/>
            <person name="Barry K."/>
            <person name="Bills G."/>
            <person name="Bluhm B.H."/>
            <person name="Cannon C."/>
            <person name="Castanera R."/>
            <person name="Culley D.E."/>
            <person name="Daum C."/>
            <person name="Ezra D."/>
            <person name="Gonzalez J.B."/>
            <person name="Henrissat B."/>
            <person name="Kuo A."/>
            <person name="Liang C."/>
            <person name="Lipzen A."/>
            <person name="Lutzoni F."/>
            <person name="Magnuson J."/>
            <person name="Mondo S."/>
            <person name="Nolan M."/>
            <person name="Ohm R."/>
            <person name="Pangilinan J."/>
            <person name="Park H.-J."/>
            <person name="Ramirez L."/>
            <person name="Alfaro M."/>
            <person name="Sun H."/>
            <person name="Tritt A."/>
            <person name="Yoshinaga Y."/>
            <person name="Zwiers L.-H."/>
            <person name="Turgeon B.G."/>
            <person name="Goodwin S.B."/>
            <person name="Spatafora J.W."/>
            <person name="Crous P.W."/>
            <person name="Grigoriev I.V."/>
        </authorList>
    </citation>
    <scope>NUCLEOTIDE SEQUENCE</scope>
    <source>
        <strain evidence="2">CBS 394.84</strain>
    </source>
</reference>
<dbReference type="GeneID" id="63853580"/>
<feature type="compositionally biased region" description="Polar residues" evidence="1">
    <location>
        <begin position="14"/>
        <end position="25"/>
    </location>
</feature>
<organism evidence="2 3">
    <name type="scientific">Cucurbitaria berberidis CBS 394.84</name>
    <dbReference type="NCBI Taxonomy" id="1168544"/>
    <lineage>
        <taxon>Eukaryota</taxon>
        <taxon>Fungi</taxon>
        <taxon>Dikarya</taxon>
        <taxon>Ascomycota</taxon>
        <taxon>Pezizomycotina</taxon>
        <taxon>Dothideomycetes</taxon>
        <taxon>Pleosporomycetidae</taxon>
        <taxon>Pleosporales</taxon>
        <taxon>Pleosporineae</taxon>
        <taxon>Cucurbitariaceae</taxon>
        <taxon>Cucurbitaria</taxon>
    </lineage>
</organism>
<protein>
    <submittedName>
        <fullName evidence="2">Uncharacterized protein</fullName>
    </submittedName>
</protein>
<evidence type="ECO:0000256" key="1">
    <source>
        <dbReference type="SAM" id="MobiDB-lite"/>
    </source>
</evidence>
<feature type="compositionally biased region" description="Low complexity" evidence="1">
    <location>
        <begin position="123"/>
        <end position="132"/>
    </location>
</feature>
<dbReference type="EMBL" id="ML976614">
    <property type="protein sequence ID" value="KAF1850385.1"/>
    <property type="molecule type" value="Genomic_DNA"/>
</dbReference>
<evidence type="ECO:0000313" key="2">
    <source>
        <dbReference type="EMBL" id="KAF1850385.1"/>
    </source>
</evidence>
<feature type="compositionally biased region" description="Basic and acidic residues" evidence="1">
    <location>
        <begin position="26"/>
        <end position="39"/>
    </location>
</feature>
<dbReference type="AlphaFoldDB" id="A0A9P4LCU7"/>
<keyword evidence="3" id="KW-1185">Reference proteome</keyword>
<proteinExistence type="predicted"/>
<feature type="region of interest" description="Disordered" evidence="1">
    <location>
        <begin position="114"/>
        <end position="153"/>
    </location>
</feature>
<gene>
    <name evidence="2" type="ORF">K460DRAFT_400450</name>
</gene>
<dbReference type="RefSeq" id="XP_040792948.1">
    <property type="nucleotide sequence ID" value="XM_040936330.1"/>
</dbReference>
<dbReference type="Proteomes" id="UP000800039">
    <property type="component" value="Unassembled WGS sequence"/>
</dbReference>
<comment type="caution">
    <text evidence="2">The sequence shown here is derived from an EMBL/GenBank/DDBJ whole genome shotgun (WGS) entry which is preliminary data.</text>
</comment>
<name>A0A9P4LCU7_9PLEO</name>
<feature type="region of interest" description="Disordered" evidence="1">
    <location>
        <begin position="1"/>
        <end position="79"/>
    </location>
</feature>